<dbReference type="Pfam" id="PF08245">
    <property type="entry name" value="Mur_ligase_M"/>
    <property type="match status" value="1"/>
</dbReference>
<evidence type="ECO:0000259" key="11">
    <source>
        <dbReference type="Pfam" id="PF02875"/>
    </source>
</evidence>
<evidence type="ECO:0000313" key="13">
    <source>
        <dbReference type="EMBL" id="MDW0109655.1"/>
    </source>
</evidence>
<sequence>MIPKLDEYRKRVKITSDNNIKPGLAAIEHAMELLGSPQDNVRTIHVAGTNGKGSTIRFMESILLEAGLSTGVFTSPAMIDIHDQIRLDGENCSEEELTKSFQTMKAAGLDGLLTDFELLTAAAFVTFDRVQPDVVLIECGMGGRFDSTNVITPVVSVIPSIAIDHVGFLGDTIEEIAWHKAGIVKKGIPAVCGQLSEEAARVIKEIAKETESPLYLYGQDFWMNEESPEQFHGSEIIELPSRKMKGPHQANNAAVAIEALLHSGVSLPCEAIQSGIAKAQLAYRFEEVAPNLFFDGAHNPAAAKMLTSTIQQQFPGETVDFVIGMMGNKDVKATLDELIPVAHSFTFLDFNVPGAASAEVLYNQCSFGNKKVKNNNMLFKCNSKDLNKKKIVSGSLYLLNSLRSHII</sequence>
<evidence type="ECO:0000256" key="9">
    <source>
        <dbReference type="ARBA" id="ARBA00047493"/>
    </source>
</evidence>
<protein>
    <recommendedName>
        <fullName evidence="2">tetrahydrofolate synthase</fullName>
        <ecNumber evidence="2">6.3.2.17</ecNumber>
    </recommendedName>
    <alternativeName>
        <fullName evidence="8">Tetrahydrofolylpolyglutamate synthase</fullName>
    </alternativeName>
</protein>
<dbReference type="Pfam" id="PF02875">
    <property type="entry name" value="Mur_ligase_C"/>
    <property type="match status" value="1"/>
</dbReference>
<dbReference type="RefSeq" id="WP_317935201.1">
    <property type="nucleotide sequence ID" value="NZ_JAUBDH010000003.1"/>
</dbReference>
<evidence type="ECO:0000256" key="5">
    <source>
        <dbReference type="ARBA" id="ARBA00022741"/>
    </source>
</evidence>
<keyword evidence="5 10" id="KW-0547">Nucleotide-binding</keyword>
<accession>A0ABU4FY53</accession>
<feature type="domain" description="Mur ligase C-terminal" evidence="11">
    <location>
        <begin position="284"/>
        <end position="366"/>
    </location>
</feature>
<keyword evidence="3 10" id="KW-0436">Ligase</keyword>
<evidence type="ECO:0000256" key="2">
    <source>
        <dbReference type="ARBA" id="ARBA00013025"/>
    </source>
</evidence>
<keyword evidence="4" id="KW-0479">Metal-binding</keyword>
<dbReference type="SUPFAM" id="SSF53623">
    <property type="entry name" value="MurD-like peptide ligases, catalytic domain"/>
    <property type="match status" value="1"/>
</dbReference>
<dbReference type="PIRSF" id="PIRSF001563">
    <property type="entry name" value="Folylpolyglu_synth"/>
    <property type="match status" value="1"/>
</dbReference>
<dbReference type="EMBL" id="JAUBDH010000003">
    <property type="protein sequence ID" value="MDW0109655.1"/>
    <property type="molecule type" value="Genomic_DNA"/>
</dbReference>
<evidence type="ECO:0000256" key="7">
    <source>
        <dbReference type="ARBA" id="ARBA00022842"/>
    </source>
</evidence>
<reference evidence="13 14" key="1">
    <citation type="submission" date="2023-06" db="EMBL/GenBank/DDBJ databases">
        <title>Sporosarcina sp. nov., isolated from Korean traditional fermented seafood 'Jeotgal'.</title>
        <authorList>
            <person name="Yang A.-I."/>
            <person name="Shin N.-R."/>
        </authorList>
    </citation>
    <scope>NUCLEOTIDE SEQUENCE [LARGE SCALE GENOMIC DNA]</scope>
    <source>
        <strain evidence="13 14">KCTC3840</strain>
    </source>
</reference>
<dbReference type="PANTHER" id="PTHR11136">
    <property type="entry name" value="FOLYLPOLYGLUTAMATE SYNTHASE-RELATED"/>
    <property type="match status" value="1"/>
</dbReference>
<keyword evidence="14" id="KW-1185">Reference proteome</keyword>
<dbReference type="InterPro" id="IPR036565">
    <property type="entry name" value="Mur-like_cat_sf"/>
</dbReference>
<comment type="catalytic activity">
    <reaction evidence="9">
        <text>(6S)-5,6,7,8-tetrahydrofolyl-(gamma-L-Glu)(n) + L-glutamate + ATP = (6S)-5,6,7,8-tetrahydrofolyl-(gamma-L-Glu)(n+1) + ADP + phosphate + H(+)</text>
        <dbReference type="Rhea" id="RHEA:10580"/>
        <dbReference type="Rhea" id="RHEA-COMP:14738"/>
        <dbReference type="Rhea" id="RHEA-COMP:14740"/>
        <dbReference type="ChEBI" id="CHEBI:15378"/>
        <dbReference type="ChEBI" id="CHEBI:29985"/>
        <dbReference type="ChEBI" id="CHEBI:30616"/>
        <dbReference type="ChEBI" id="CHEBI:43474"/>
        <dbReference type="ChEBI" id="CHEBI:141005"/>
        <dbReference type="ChEBI" id="CHEBI:456216"/>
        <dbReference type="EC" id="6.3.2.17"/>
    </reaction>
</comment>
<evidence type="ECO:0000256" key="6">
    <source>
        <dbReference type="ARBA" id="ARBA00022840"/>
    </source>
</evidence>
<evidence type="ECO:0000256" key="8">
    <source>
        <dbReference type="ARBA" id="ARBA00030592"/>
    </source>
</evidence>
<evidence type="ECO:0000256" key="1">
    <source>
        <dbReference type="ARBA" id="ARBA00008276"/>
    </source>
</evidence>
<feature type="domain" description="Mur ligase central" evidence="12">
    <location>
        <begin position="46"/>
        <end position="259"/>
    </location>
</feature>
<dbReference type="Gene3D" id="3.90.190.20">
    <property type="entry name" value="Mur ligase, C-terminal domain"/>
    <property type="match status" value="1"/>
</dbReference>
<dbReference type="Proteomes" id="UP001280629">
    <property type="component" value="Unassembled WGS sequence"/>
</dbReference>
<name>A0ABU4FY53_9BACL</name>
<dbReference type="NCBIfam" id="TIGR01499">
    <property type="entry name" value="folC"/>
    <property type="match status" value="1"/>
</dbReference>
<dbReference type="Gene3D" id="3.40.1190.10">
    <property type="entry name" value="Mur-like, catalytic domain"/>
    <property type="match status" value="1"/>
</dbReference>
<dbReference type="PROSITE" id="PS01012">
    <property type="entry name" value="FOLYLPOLYGLU_SYNT_2"/>
    <property type="match status" value="1"/>
</dbReference>
<evidence type="ECO:0000259" key="12">
    <source>
        <dbReference type="Pfam" id="PF08245"/>
    </source>
</evidence>
<comment type="similarity">
    <text evidence="1 10">Belongs to the folylpolyglutamate synthase family.</text>
</comment>
<dbReference type="SUPFAM" id="SSF53244">
    <property type="entry name" value="MurD-like peptide ligases, peptide-binding domain"/>
    <property type="match status" value="1"/>
</dbReference>
<evidence type="ECO:0000256" key="3">
    <source>
        <dbReference type="ARBA" id="ARBA00022598"/>
    </source>
</evidence>
<dbReference type="PROSITE" id="PS01011">
    <property type="entry name" value="FOLYLPOLYGLU_SYNT_1"/>
    <property type="match status" value="1"/>
</dbReference>
<evidence type="ECO:0000256" key="4">
    <source>
        <dbReference type="ARBA" id="ARBA00022723"/>
    </source>
</evidence>
<organism evidence="13 14">
    <name type="scientific">Sporosarcina aquimarina</name>
    <dbReference type="NCBI Taxonomy" id="114975"/>
    <lineage>
        <taxon>Bacteria</taxon>
        <taxon>Bacillati</taxon>
        <taxon>Bacillota</taxon>
        <taxon>Bacilli</taxon>
        <taxon>Bacillales</taxon>
        <taxon>Caryophanaceae</taxon>
        <taxon>Sporosarcina</taxon>
    </lineage>
</organism>
<gene>
    <name evidence="13" type="ORF">QT716_06250</name>
</gene>
<dbReference type="InterPro" id="IPR018109">
    <property type="entry name" value="Folylpolyglutamate_synth_CS"/>
</dbReference>
<evidence type="ECO:0000256" key="10">
    <source>
        <dbReference type="PIRNR" id="PIRNR001563"/>
    </source>
</evidence>
<dbReference type="PANTHER" id="PTHR11136:SF0">
    <property type="entry name" value="DIHYDROFOLATE SYNTHETASE-RELATED"/>
    <property type="match status" value="1"/>
</dbReference>
<keyword evidence="6 10" id="KW-0067">ATP-binding</keyword>
<proteinExistence type="inferred from homology"/>
<dbReference type="InterPro" id="IPR013221">
    <property type="entry name" value="Mur_ligase_cen"/>
</dbReference>
<dbReference type="InterPro" id="IPR036615">
    <property type="entry name" value="Mur_ligase_C_dom_sf"/>
</dbReference>
<keyword evidence="7" id="KW-0460">Magnesium</keyword>
<dbReference type="EC" id="6.3.2.17" evidence="2"/>
<comment type="caution">
    <text evidence="13">The sequence shown here is derived from an EMBL/GenBank/DDBJ whole genome shotgun (WGS) entry which is preliminary data.</text>
</comment>
<dbReference type="InterPro" id="IPR001645">
    <property type="entry name" value="Folylpolyglutamate_synth"/>
</dbReference>
<dbReference type="InterPro" id="IPR004101">
    <property type="entry name" value="Mur_ligase_C"/>
</dbReference>
<evidence type="ECO:0000313" key="14">
    <source>
        <dbReference type="Proteomes" id="UP001280629"/>
    </source>
</evidence>
<dbReference type="GO" id="GO:0016874">
    <property type="term" value="F:ligase activity"/>
    <property type="evidence" value="ECO:0007669"/>
    <property type="project" value="UniProtKB-KW"/>
</dbReference>